<accession>V5BSE2</accession>
<dbReference type="AlphaFoldDB" id="V5BSE2"/>
<keyword evidence="1" id="KW-0472">Membrane</keyword>
<gene>
    <name evidence="2" type="ORF">TCDM_02096</name>
</gene>
<reference evidence="2 3" key="1">
    <citation type="journal article" date="2014" name="Genome Announc.">
        <title>Trypanosoma cruzi Clone Dm28c Draft Genome Sequence.</title>
        <authorList>
            <person name="Grisard E.C."/>
            <person name="Teixeira S.M."/>
            <person name="de Almeida L.G."/>
            <person name="Stoco P.H."/>
            <person name="Gerber A.L."/>
            <person name="Talavera-Lopez C."/>
            <person name="Lima O.C."/>
            <person name="Andersson B."/>
            <person name="de Vasconcelos A.T."/>
        </authorList>
    </citation>
    <scope>NUCLEOTIDE SEQUENCE [LARGE SCALE GENOMIC DNA]</scope>
    <source>
        <strain evidence="2 3">Dm28c</strain>
    </source>
</reference>
<organism evidence="2 3">
    <name type="scientific">Trypanosoma cruzi Dm28c</name>
    <dbReference type="NCBI Taxonomy" id="1416333"/>
    <lineage>
        <taxon>Eukaryota</taxon>
        <taxon>Discoba</taxon>
        <taxon>Euglenozoa</taxon>
        <taxon>Kinetoplastea</taxon>
        <taxon>Metakinetoplastina</taxon>
        <taxon>Trypanosomatida</taxon>
        <taxon>Trypanosomatidae</taxon>
        <taxon>Trypanosoma</taxon>
        <taxon>Schizotrypanum</taxon>
    </lineage>
</organism>
<sequence>MYISNVDKHVLTVYSAVFFVWILLVELLLSKKISHVNMWAKYSSSAVEEASKHVKSFATYPSSTPDMSGDEKEAFHETNSRDAFTVALLKHAARNLGVQYMDDRVETSDSIVMDKLGRIKAEIRSRERLLGVENMGLIPLFIEAGDSSLTCEDSLMYYKKALDIVEANKDIKRDSNMMNDVGVSSFADLGSRFFRYGQYQVAERLFTMAAAISRDKVTGVAEEISFSTAQCGSQKSLQRLKGHLWDWKKTAEAAHEDISTLLSDSTRNTHRFREMRDACSQTDLAEHRVAMPASQFMGTKREMKGLKGTRNGEELKRLVEYVFDPMSVEDGFTRQLLPKGSKDTTRLLSEHFTGSNPCLALRESIDCITSRIGAKADSINSSGGALRRELQTR</sequence>
<evidence type="ECO:0000256" key="1">
    <source>
        <dbReference type="SAM" id="Phobius"/>
    </source>
</evidence>
<dbReference type="Proteomes" id="UP000017861">
    <property type="component" value="Unassembled WGS sequence"/>
</dbReference>
<feature type="transmembrane region" description="Helical" evidence="1">
    <location>
        <begin position="12"/>
        <end position="29"/>
    </location>
</feature>
<evidence type="ECO:0000313" key="2">
    <source>
        <dbReference type="EMBL" id="ESS69077.1"/>
    </source>
</evidence>
<dbReference type="OrthoDB" id="239938at2759"/>
<name>V5BSE2_TRYCR</name>
<dbReference type="EMBL" id="AYLP01000014">
    <property type="protein sequence ID" value="ESS69077.1"/>
    <property type="molecule type" value="Genomic_DNA"/>
</dbReference>
<proteinExistence type="predicted"/>
<comment type="caution">
    <text evidence="2">The sequence shown here is derived from an EMBL/GenBank/DDBJ whole genome shotgun (WGS) entry which is preliminary data.</text>
</comment>
<keyword evidence="1" id="KW-1133">Transmembrane helix</keyword>
<dbReference type="VEuPathDB" id="TriTrypDB:TCDM_02096"/>
<protein>
    <submittedName>
        <fullName evidence="2">Uncharacterized protein</fullName>
    </submittedName>
</protein>
<evidence type="ECO:0000313" key="3">
    <source>
        <dbReference type="Proteomes" id="UP000017861"/>
    </source>
</evidence>
<keyword evidence="1" id="KW-0812">Transmembrane</keyword>